<dbReference type="PIR" id="T45409">
    <property type="entry name" value="T45409"/>
</dbReference>
<protein>
    <submittedName>
        <fullName evidence="1">Uncharacterized protein MLCB637.16c</fullName>
    </submittedName>
</protein>
<reference evidence="1" key="1">
    <citation type="journal article" date="1993" name="Mol. Microbiol.">
        <title>Use of an ordered cosmid library to deduce the genomic organization of Mycobacterium leprae.</title>
        <authorList>
            <person name="Eiglmeier K."/>
            <person name="Honore N."/>
            <person name="Woods S.A."/>
            <person name="Caudron B."/>
            <person name="Cole S.T."/>
        </authorList>
    </citation>
    <scope>NUCLEOTIDE SEQUENCE</scope>
</reference>
<reference evidence="1" key="3">
    <citation type="submission" date="1997-09" db="EMBL/GenBank/DDBJ databases">
        <authorList>
            <person name="Parkhill J."/>
            <person name="Barrell B.G."/>
            <person name="Rajandream M.A."/>
        </authorList>
    </citation>
    <scope>NUCLEOTIDE SEQUENCE</scope>
</reference>
<organism evidence="1">
    <name type="scientific">Mycobacterium leprae</name>
    <dbReference type="NCBI Taxonomy" id="1769"/>
    <lineage>
        <taxon>Bacteria</taxon>
        <taxon>Bacillati</taxon>
        <taxon>Actinomycetota</taxon>
        <taxon>Actinomycetes</taxon>
        <taxon>Mycobacteriales</taxon>
        <taxon>Mycobacteriaceae</taxon>
        <taxon>Mycobacterium</taxon>
    </lineage>
</organism>
<dbReference type="AlphaFoldDB" id="O33108"/>
<sequence>MGAQAYWQPQAAPGHVNRRCPTRHAARGRHVSAEHDLVGQLVNGHSQLDTGDWRAHANHPTLAVSQDISHYFRAQRSVSLDDLADDEATTSG</sequence>
<name>O33108_MYCLR</name>
<gene>
    <name evidence="1" type="primary">MLCB637.16c</name>
</gene>
<dbReference type="EMBL" id="Z99263">
    <property type="protein sequence ID" value="CAB16431.1"/>
    <property type="molecule type" value="Genomic_DNA"/>
</dbReference>
<accession>O33108</accession>
<reference evidence="1" key="2">
    <citation type="submission" date="1997-09" db="EMBL/GenBank/DDBJ databases">
        <authorList>
            <person name="Oliver K."/>
            <person name="Harris D."/>
        </authorList>
    </citation>
    <scope>NUCLEOTIDE SEQUENCE</scope>
</reference>
<evidence type="ECO:0000313" key="1">
    <source>
        <dbReference type="EMBL" id="CAB16431.1"/>
    </source>
</evidence>
<proteinExistence type="predicted"/>